<dbReference type="AlphaFoldDB" id="A0A3D9DR30"/>
<keyword evidence="2" id="KW-1185">Reference proteome</keyword>
<evidence type="ECO:0000313" key="1">
    <source>
        <dbReference type="EMBL" id="REC80427.1"/>
    </source>
</evidence>
<name>A0A3D9DR30_9FLAO</name>
<reference evidence="1 2" key="1">
    <citation type="journal article" date="2010" name="Syst. Appl. Microbiol.">
        <title>Four new species of Chryseobacterium from the rhizosphere of coastal sand dune plants, Chryseobacterium elymi sp. nov., Chryseobacterium hagamense sp. nov., Chryseobacterium lathyri sp. nov. and Chryseobacterium rhizosphaerae sp. nov.</title>
        <authorList>
            <person name="Cho S.H."/>
            <person name="Lee K.S."/>
            <person name="Shin D.S."/>
            <person name="Han J.H."/>
            <person name="Park K.S."/>
            <person name="Lee C.H."/>
            <person name="Park K.H."/>
            <person name="Kim S.B."/>
        </authorList>
    </citation>
    <scope>NUCLEOTIDE SEQUENCE [LARGE SCALE GENOMIC DNA]</scope>
    <source>
        <strain evidence="1 2">KCTC 22547</strain>
    </source>
</reference>
<dbReference type="OrthoDB" id="1250843at2"/>
<comment type="caution">
    <text evidence="1">The sequence shown here is derived from an EMBL/GenBank/DDBJ whole genome shotgun (WGS) entry which is preliminary data.</text>
</comment>
<sequence>MNPIKNSQFTFIDDDGTKKIFLREKYFEFVSLLITDYYKKEIIENDFYNYFVNLLNNLEDYHGVYFVEHYMPPYWALSIIENDNTKNSFNYDERMKEISTNFRRQNNLGSFIIGNDNIPL</sequence>
<protein>
    <submittedName>
        <fullName evidence="1">Uncharacterized protein</fullName>
    </submittedName>
</protein>
<gene>
    <name evidence="1" type="ORF">DRF60_01580</name>
</gene>
<evidence type="ECO:0000313" key="2">
    <source>
        <dbReference type="Proteomes" id="UP000257030"/>
    </source>
</evidence>
<proteinExistence type="predicted"/>
<dbReference type="RefSeq" id="WP_116010366.1">
    <property type="nucleotide sequence ID" value="NZ_QNUH01000001.1"/>
</dbReference>
<dbReference type="Proteomes" id="UP000257030">
    <property type="component" value="Unassembled WGS sequence"/>
</dbReference>
<dbReference type="EMBL" id="QNUH01000001">
    <property type="protein sequence ID" value="REC80427.1"/>
    <property type="molecule type" value="Genomic_DNA"/>
</dbReference>
<accession>A0A3D9DR30</accession>
<organism evidence="1 2">
    <name type="scientific">Chryseobacterium elymi</name>
    <dbReference type="NCBI Taxonomy" id="395936"/>
    <lineage>
        <taxon>Bacteria</taxon>
        <taxon>Pseudomonadati</taxon>
        <taxon>Bacteroidota</taxon>
        <taxon>Flavobacteriia</taxon>
        <taxon>Flavobacteriales</taxon>
        <taxon>Weeksellaceae</taxon>
        <taxon>Chryseobacterium group</taxon>
        <taxon>Chryseobacterium</taxon>
    </lineage>
</organism>